<organism evidence="3 4">
    <name type="scientific">Symbiodinium natans</name>
    <dbReference type="NCBI Taxonomy" id="878477"/>
    <lineage>
        <taxon>Eukaryota</taxon>
        <taxon>Sar</taxon>
        <taxon>Alveolata</taxon>
        <taxon>Dinophyceae</taxon>
        <taxon>Suessiales</taxon>
        <taxon>Symbiodiniaceae</taxon>
        <taxon>Symbiodinium</taxon>
    </lineage>
</organism>
<protein>
    <submittedName>
        <fullName evidence="3">LIP protein</fullName>
    </submittedName>
</protein>
<comment type="caution">
    <text evidence="3">The sequence shown here is derived from an EMBL/GenBank/DDBJ whole genome shotgun (WGS) entry which is preliminary data.</text>
</comment>
<gene>
    <name evidence="3" type="primary">LIP</name>
    <name evidence="3" type="ORF">SNAT2548_LOCUS18637</name>
</gene>
<keyword evidence="1" id="KW-0472">Membrane</keyword>
<reference evidence="3" key="1">
    <citation type="submission" date="2021-02" db="EMBL/GenBank/DDBJ databases">
        <authorList>
            <person name="Dougan E. K."/>
            <person name="Rhodes N."/>
            <person name="Thang M."/>
            <person name="Chan C."/>
        </authorList>
    </citation>
    <scope>NUCLEOTIDE SEQUENCE</scope>
</reference>
<feature type="transmembrane region" description="Helical" evidence="1">
    <location>
        <begin position="47"/>
        <end position="67"/>
    </location>
</feature>
<dbReference type="PROSITE" id="PS50948">
    <property type="entry name" value="PAN"/>
    <property type="match status" value="1"/>
</dbReference>
<sequence length="439" mass="48743">MVIEVNSQEKRSLIARETGLLVVISDEHDQDGNSADTGGCVPYRRTFLMSGAALSACVVMAAAILLLSRRLVMQQEADLSMPSVQSKQLEHFSADMSCMPQCPASRRLEEEHADGVSSLEKCLESCPSTGFMATMEFGECKAKCQRKHPAAGMKNVPDSEPPLEGCKRQCRQHGGNFWHLLYSDCAQACAAKTALPQVQYMKKYNISFDSDMEDLHADVTALLRTRFQFKKRSSSHPFSFVLEKYQKKVADALGKVLELPEDAPLPHVILRQYRPGIHHVVPRVLFKDPGDDVEAVVDMKGLPISDVKKLSDKSVLKKIDEELRNSLVRDLTTVGLAEVSPTEALESTSSTVDGNFVSLGWHTVCRLNEADTSYDGNGKARIVHGQSLQQCSMLCNDWNIFCYGFEFRSHTGRCEIWTTPICAHTQVLKNKDLGAHEST</sequence>
<dbReference type="AlphaFoldDB" id="A0A812PG22"/>
<name>A0A812PG22_9DINO</name>
<proteinExistence type="predicted"/>
<evidence type="ECO:0000313" key="4">
    <source>
        <dbReference type="Proteomes" id="UP000604046"/>
    </source>
</evidence>
<accession>A0A812PG22</accession>
<dbReference type="EMBL" id="CAJNDS010002152">
    <property type="protein sequence ID" value="CAE7352928.1"/>
    <property type="molecule type" value="Genomic_DNA"/>
</dbReference>
<evidence type="ECO:0000256" key="1">
    <source>
        <dbReference type="SAM" id="Phobius"/>
    </source>
</evidence>
<keyword evidence="1" id="KW-1133">Transmembrane helix</keyword>
<dbReference type="InterPro" id="IPR003609">
    <property type="entry name" value="Pan_app"/>
</dbReference>
<evidence type="ECO:0000259" key="2">
    <source>
        <dbReference type="PROSITE" id="PS50948"/>
    </source>
</evidence>
<dbReference type="Proteomes" id="UP000604046">
    <property type="component" value="Unassembled WGS sequence"/>
</dbReference>
<feature type="domain" description="Apple" evidence="2">
    <location>
        <begin position="365"/>
        <end position="439"/>
    </location>
</feature>
<evidence type="ECO:0000313" key="3">
    <source>
        <dbReference type="EMBL" id="CAE7352928.1"/>
    </source>
</evidence>
<keyword evidence="4" id="KW-1185">Reference proteome</keyword>
<keyword evidence="1" id="KW-0812">Transmembrane</keyword>
<dbReference type="OrthoDB" id="426718at2759"/>